<dbReference type="EMBL" id="BPLQ01012545">
    <property type="protein sequence ID" value="GIY66157.1"/>
    <property type="molecule type" value="Genomic_DNA"/>
</dbReference>
<dbReference type="AlphaFoldDB" id="A0AAV4V7F8"/>
<name>A0AAV4V7F8_9ARAC</name>
<protein>
    <submittedName>
        <fullName evidence="1">Uncharacterized protein</fullName>
    </submittedName>
</protein>
<reference evidence="1 2" key="1">
    <citation type="submission" date="2021-06" db="EMBL/GenBank/DDBJ databases">
        <title>Caerostris darwini draft genome.</title>
        <authorList>
            <person name="Kono N."/>
            <person name="Arakawa K."/>
        </authorList>
    </citation>
    <scope>NUCLEOTIDE SEQUENCE [LARGE SCALE GENOMIC DNA]</scope>
</reference>
<accession>A0AAV4V7F8</accession>
<dbReference type="Proteomes" id="UP001054837">
    <property type="component" value="Unassembled WGS sequence"/>
</dbReference>
<gene>
    <name evidence="1" type="ORF">CDAR_547351</name>
</gene>
<comment type="caution">
    <text evidence="1">The sequence shown here is derived from an EMBL/GenBank/DDBJ whole genome shotgun (WGS) entry which is preliminary data.</text>
</comment>
<evidence type="ECO:0000313" key="2">
    <source>
        <dbReference type="Proteomes" id="UP001054837"/>
    </source>
</evidence>
<evidence type="ECO:0000313" key="1">
    <source>
        <dbReference type="EMBL" id="GIY66157.1"/>
    </source>
</evidence>
<proteinExistence type="predicted"/>
<organism evidence="1 2">
    <name type="scientific">Caerostris darwini</name>
    <dbReference type="NCBI Taxonomy" id="1538125"/>
    <lineage>
        <taxon>Eukaryota</taxon>
        <taxon>Metazoa</taxon>
        <taxon>Ecdysozoa</taxon>
        <taxon>Arthropoda</taxon>
        <taxon>Chelicerata</taxon>
        <taxon>Arachnida</taxon>
        <taxon>Araneae</taxon>
        <taxon>Araneomorphae</taxon>
        <taxon>Entelegynae</taxon>
        <taxon>Araneoidea</taxon>
        <taxon>Araneidae</taxon>
        <taxon>Caerostris</taxon>
    </lineage>
</organism>
<sequence length="76" mass="8130">MQDLLWGPPNKKKKAAVQRKLGKLTVLVHARLEALPEPARPALVPVGLVDGALALQVTLRLARVHAVAVDAALEEP</sequence>
<keyword evidence="2" id="KW-1185">Reference proteome</keyword>